<evidence type="ECO:0000313" key="10">
    <source>
        <dbReference type="EMBL" id="NLT79583.1"/>
    </source>
</evidence>
<dbReference type="Gene3D" id="3.40.430.10">
    <property type="entry name" value="Dihydrofolate Reductase, subunit A"/>
    <property type="match status" value="1"/>
</dbReference>
<dbReference type="InterPro" id="IPR012259">
    <property type="entry name" value="DHFR"/>
</dbReference>
<feature type="region of interest" description="Disordered" evidence="8">
    <location>
        <begin position="1"/>
        <end position="39"/>
    </location>
</feature>
<keyword evidence="6" id="KW-0560">Oxidoreductase</keyword>
<dbReference type="PROSITE" id="PS00075">
    <property type="entry name" value="DHFR_1"/>
    <property type="match status" value="1"/>
</dbReference>
<dbReference type="SUPFAM" id="SSF53597">
    <property type="entry name" value="Dihydrofolate reductase-like"/>
    <property type="match status" value="1"/>
</dbReference>
<dbReference type="EMBL" id="JAAXZR010000019">
    <property type="protein sequence ID" value="NLT79583.1"/>
    <property type="molecule type" value="Genomic_DNA"/>
</dbReference>
<evidence type="ECO:0000256" key="6">
    <source>
        <dbReference type="ARBA" id="ARBA00023002"/>
    </source>
</evidence>
<keyword evidence="5" id="KW-0521">NADP</keyword>
<dbReference type="EC" id="1.5.1.3" evidence="3"/>
<dbReference type="PRINTS" id="PR00070">
    <property type="entry name" value="DHFR"/>
</dbReference>
<dbReference type="GO" id="GO:0005829">
    <property type="term" value="C:cytosol"/>
    <property type="evidence" value="ECO:0007669"/>
    <property type="project" value="TreeGrafter"/>
</dbReference>
<evidence type="ECO:0000256" key="2">
    <source>
        <dbReference type="ARBA" id="ARBA00009539"/>
    </source>
</evidence>
<dbReference type="PROSITE" id="PS51330">
    <property type="entry name" value="DHFR_2"/>
    <property type="match status" value="1"/>
</dbReference>
<dbReference type="RefSeq" id="WP_273173473.1">
    <property type="nucleotide sequence ID" value="NZ_CP181270.1"/>
</dbReference>
<evidence type="ECO:0000259" key="9">
    <source>
        <dbReference type="PROSITE" id="PS51330"/>
    </source>
</evidence>
<dbReference type="PANTHER" id="PTHR48069:SF3">
    <property type="entry name" value="DIHYDROFOLATE REDUCTASE"/>
    <property type="match status" value="1"/>
</dbReference>
<feature type="compositionally biased region" description="Basic and acidic residues" evidence="8">
    <location>
        <begin position="1"/>
        <end position="22"/>
    </location>
</feature>
<dbReference type="GO" id="GO:0004146">
    <property type="term" value="F:dihydrofolate reductase activity"/>
    <property type="evidence" value="ECO:0007669"/>
    <property type="project" value="UniProtKB-EC"/>
</dbReference>
<comment type="similarity">
    <text evidence="2 7">Belongs to the dihydrofolate reductase family.</text>
</comment>
<dbReference type="GO" id="GO:0046452">
    <property type="term" value="P:dihydrofolate metabolic process"/>
    <property type="evidence" value="ECO:0007669"/>
    <property type="project" value="TreeGrafter"/>
</dbReference>
<evidence type="ECO:0000256" key="3">
    <source>
        <dbReference type="ARBA" id="ARBA00012856"/>
    </source>
</evidence>
<reference evidence="10" key="1">
    <citation type="journal article" date="2020" name="Biotechnol. Biofuels">
        <title>New insights from the biogas microbiome by comprehensive genome-resolved metagenomics of nearly 1600 species originating from multiple anaerobic digesters.</title>
        <authorList>
            <person name="Campanaro S."/>
            <person name="Treu L."/>
            <person name="Rodriguez-R L.M."/>
            <person name="Kovalovszki A."/>
            <person name="Ziels R.M."/>
            <person name="Maus I."/>
            <person name="Zhu X."/>
            <person name="Kougias P.G."/>
            <person name="Basile A."/>
            <person name="Luo G."/>
            <person name="Schluter A."/>
            <person name="Konstantinidis K.T."/>
            <person name="Angelidaki I."/>
        </authorList>
    </citation>
    <scope>NUCLEOTIDE SEQUENCE</scope>
    <source>
        <strain evidence="10">AS01afH2WH_6</strain>
    </source>
</reference>
<evidence type="ECO:0000256" key="7">
    <source>
        <dbReference type="RuleBase" id="RU004474"/>
    </source>
</evidence>
<evidence type="ECO:0000313" key="11">
    <source>
        <dbReference type="Proteomes" id="UP000767327"/>
    </source>
</evidence>
<evidence type="ECO:0000256" key="4">
    <source>
        <dbReference type="ARBA" id="ARBA00022563"/>
    </source>
</evidence>
<dbReference type="GO" id="GO:0006730">
    <property type="term" value="P:one-carbon metabolic process"/>
    <property type="evidence" value="ECO:0007669"/>
    <property type="project" value="UniProtKB-KW"/>
</dbReference>
<evidence type="ECO:0000256" key="5">
    <source>
        <dbReference type="ARBA" id="ARBA00022857"/>
    </source>
</evidence>
<dbReference type="Pfam" id="PF00186">
    <property type="entry name" value="DHFR_1"/>
    <property type="match status" value="1"/>
</dbReference>
<dbReference type="CDD" id="cd00209">
    <property type="entry name" value="DHFR"/>
    <property type="match status" value="1"/>
</dbReference>
<dbReference type="GO" id="GO:0046655">
    <property type="term" value="P:folic acid metabolic process"/>
    <property type="evidence" value="ECO:0007669"/>
    <property type="project" value="TreeGrafter"/>
</dbReference>
<dbReference type="GO" id="GO:0046654">
    <property type="term" value="P:tetrahydrofolate biosynthetic process"/>
    <property type="evidence" value="ECO:0007669"/>
    <property type="project" value="InterPro"/>
</dbReference>
<dbReference type="Proteomes" id="UP000767327">
    <property type="component" value="Unassembled WGS sequence"/>
</dbReference>
<reference evidence="10" key="2">
    <citation type="submission" date="2020-01" db="EMBL/GenBank/DDBJ databases">
        <authorList>
            <person name="Campanaro S."/>
        </authorList>
    </citation>
    <scope>NUCLEOTIDE SEQUENCE</scope>
    <source>
        <strain evidence="10">AS01afH2WH_6</strain>
    </source>
</reference>
<comment type="caution">
    <text evidence="10">The sequence shown here is derived from an EMBL/GenBank/DDBJ whole genome shotgun (WGS) entry which is preliminary data.</text>
</comment>
<name>A0A971ID17_9BIFI</name>
<feature type="domain" description="DHFR" evidence="9">
    <location>
        <begin position="40"/>
        <end position="222"/>
    </location>
</feature>
<evidence type="ECO:0000256" key="8">
    <source>
        <dbReference type="SAM" id="MobiDB-lite"/>
    </source>
</evidence>
<dbReference type="PANTHER" id="PTHR48069">
    <property type="entry name" value="DIHYDROFOLATE REDUCTASE"/>
    <property type="match status" value="1"/>
</dbReference>
<protein>
    <recommendedName>
        <fullName evidence="3">dihydrofolate reductase</fullName>
        <ecNumber evidence="3">1.5.1.3</ecNumber>
    </recommendedName>
</protein>
<dbReference type="AlphaFoldDB" id="A0A971ID17"/>
<dbReference type="InterPro" id="IPR024072">
    <property type="entry name" value="DHFR-like_dom_sf"/>
</dbReference>
<organism evidence="10 11">
    <name type="scientific">Bifidobacterium crudilactis</name>
    <dbReference type="NCBI Taxonomy" id="327277"/>
    <lineage>
        <taxon>Bacteria</taxon>
        <taxon>Bacillati</taxon>
        <taxon>Actinomycetota</taxon>
        <taxon>Actinomycetes</taxon>
        <taxon>Bifidobacteriales</taxon>
        <taxon>Bifidobacteriaceae</taxon>
        <taxon>Bifidobacterium</taxon>
    </lineage>
</organism>
<proteinExistence type="inferred from homology"/>
<dbReference type="InterPro" id="IPR017925">
    <property type="entry name" value="DHFR_CS"/>
</dbReference>
<comment type="pathway">
    <text evidence="1">Cofactor biosynthesis; tetrahydrofolate biosynthesis; 5,6,7,8-tetrahydrofolate from 7,8-dihydrofolate: step 1/1.</text>
</comment>
<accession>A0A971ID17</accession>
<dbReference type="GO" id="GO:0050661">
    <property type="term" value="F:NADP binding"/>
    <property type="evidence" value="ECO:0007669"/>
    <property type="project" value="InterPro"/>
</dbReference>
<evidence type="ECO:0000256" key="1">
    <source>
        <dbReference type="ARBA" id="ARBA00004903"/>
    </source>
</evidence>
<sequence length="224" mass="25301">MEHDSSSRSGYHEPKPGRTGHADDEEDWDNSENTPGKPYSVNLIWAQARDTHGRDGAIGFEGSMPWHLSEDLRRFKELTISHPVIMGRKTWESLQERYRPLSNRDNIVVSRQPDYRAAGATVVGDFEAAMDLARQESIPDDGMDRTEIWVIGGAQLFDDVISQADKAYVTQIDAQVAADTYAPDIQDLVDSGRWFIADSGAWQTPRKADGVVRRFRFVNYQKAN</sequence>
<gene>
    <name evidence="10" type="ORF">GXW98_04770</name>
</gene>
<dbReference type="InterPro" id="IPR001796">
    <property type="entry name" value="DHFR_dom"/>
</dbReference>
<keyword evidence="4" id="KW-0554">One-carbon metabolism</keyword>